<comment type="similarity">
    <text evidence="2">Belongs to the MoaE family.</text>
</comment>
<evidence type="ECO:0000256" key="1">
    <source>
        <dbReference type="ARBA" id="ARBA00005046"/>
    </source>
</evidence>
<protein>
    <recommendedName>
        <fullName evidence="4">Molybdopterin synthase catalytic subunit</fullName>
        <ecNumber evidence="3">2.8.1.12</ecNumber>
    </recommendedName>
    <alternativeName>
        <fullName evidence="10">MPT synthase subunit 2</fullName>
    </alternativeName>
    <alternativeName>
        <fullName evidence="8">Molybdenum cofactor biosynthesis protein E</fullName>
    </alternativeName>
    <alternativeName>
        <fullName evidence="9">Molybdopterin-converting factor large subunit</fullName>
    </alternativeName>
    <alternativeName>
        <fullName evidence="11">Molybdopterin-converting factor subunit 2</fullName>
    </alternativeName>
</protein>
<comment type="pathway">
    <text evidence="1">Cofactor biosynthesis; molybdopterin biosynthesis.</text>
</comment>
<dbReference type="RefSeq" id="WP_109318592.1">
    <property type="nucleotide sequence ID" value="NZ_QFWT01000002.1"/>
</dbReference>
<evidence type="ECO:0000256" key="2">
    <source>
        <dbReference type="ARBA" id="ARBA00005426"/>
    </source>
</evidence>
<dbReference type="EMBL" id="QFWT01000002">
    <property type="protein sequence ID" value="PWI34254.1"/>
    <property type="molecule type" value="Genomic_DNA"/>
</dbReference>
<dbReference type="EC" id="2.8.1.12" evidence="3"/>
<dbReference type="GO" id="GO:0006777">
    <property type="term" value="P:Mo-molybdopterin cofactor biosynthetic process"/>
    <property type="evidence" value="ECO:0007669"/>
    <property type="project" value="UniProtKB-KW"/>
</dbReference>
<dbReference type="NCBIfam" id="NF007959">
    <property type="entry name" value="PRK10678.1"/>
    <property type="match status" value="1"/>
</dbReference>
<comment type="subunit">
    <text evidence="7">Heterotetramer of 2 MoaD subunits and 2 MoaE subunits. Also stable as homodimer. The enzyme changes between these two forms during catalysis.</text>
</comment>
<evidence type="ECO:0000256" key="4">
    <source>
        <dbReference type="ARBA" id="ARBA00013858"/>
    </source>
</evidence>
<evidence type="ECO:0000313" key="13">
    <source>
        <dbReference type="EMBL" id="PWI34254.1"/>
    </source>
</evidence>
<evidence type="ECO:0000256" key="11">
    <source>
        <dbReference type="ARBA" id="ARBA00032474"/>
    </source>
</evidence>
<comment type="caution">
    <text evidence="13">The sequence shown here is derived from an EMBL/GenBank/DDBJ whole genome shotgun (WGS) entry which is preliminary data.</text>
</comment>
<evidence type="ECO:0000313" key="14">
    <source>
        <dbReference type="Proteomes" id="UP000245362"/>
    </source>
</evidence>
<dbReference type="AlphaFoldDB" id="A0A2U3BBZ8"/>
<dbReference type="UniPathway" id="UPA00344"/>
<dbReference type="OrthoDB" id="9803224at2"/>
<dbReference type="InterPro" id="IPR003448">
    <property type="entry name" value="Mopterin_biosynth_MoaE"/>
</dbReference>
<dbReference type="CDD" id="cd00756">
    <property type="entry name" value="MoaE"/>
    <property type="match status" value="1"/>
</dbReference>
<evidence type="ECO:0000256" key="10">
    <source>
        <dbReference type="ARBA" id="ARBA00030781"/>
    </source>
</evidence>
<keyword evidence="6" id="KW-0501">Molybdenum cofactor biosynthesis</keyword>
<proteinExistence type="inferred from homology"/>
<organism evidence="13 14">
    <name type="scientific">Vibrio albus</name>
    <dbReference type="NCBI Taxonomy" id="2200953"/>
    <lineage>
        <taxon>Bacteria</taxon>
        <taxon>Pseudomonadati</taxon>
        <taxon>Pseudomonadota</taxon>
        <taxon>Gammaproteobacteria</taxon>
        <taxon>Vibrionales</taxon>
        <taxon>Vibrionaceae</taxon>
        <taxon>Vibrio</taxon>
    </lineage>
</organism>
<evidence type="ECO:0000256" key="7">
    <source>
        <dbReference type="ARBA" id="ARBA00026066"/>
    </source>
</evidence>
<dbReference type="Pfam" id="PF02391">
    <property type="entry name" value="MoaE"/>
    <property type="match status" value="1"/>
</dbReference>
<dbReference type="PANTHER" id="PTHR23404">
    <property type="entry name" value="MOLYBDOPTERIN SYNTHASE RELATED"/>
    <property type="match status" value="1"/>
</dbReference>
<evidence type="ECO:0000256" key="6">
    <source>
        <dbReference type="ARBA" id="ARBA00023150"/>
    </source>
</evidence>
<accession>A0A2U3BBZ8</accession>
<evidence type="ECO:0000256" key="9">
    <source>
        <dbReference type="ARBA" id="ARBA00030407"/>
    </source>
</evidence>
<evidence type="ECO:0000256" key="5">
    <source>
        <dbReference type="ARBA" id="ARBA00022679"/>
    </source>
</evidence>
<sequence>MGYRVQVSREDFSVGKEYEQLATGSEAGAVVTFVGKVRDMNLGDDIVSLSLEHYPGMTEKVLGDICKQAAERWSLCDVRVIHRIGEIQAGEQIVFVGVTSAHRSDSFSACEFIMDFLKTNAPFWKKEITTESTRWVESKQSDHQATDRWLSR</sequence>
<reference evidence="13 14" key="1">
    <citation type="submission" date="2018-05" db="EMBL/GenBank/DDBJ databases">
        <title>Vibrio limimaris sp. nov., isolated from marine sediment.</title>
        <authorList>
            <person name="Li C.-M."/>
        </authorList>
    </citation>
    <scope>NUCLEOTIDE SEQUENCE [LARGE SCALE GENOMIC DNA]</scope>
    <source>
        <strain evidence="13 14">E4404</strain>
    </source>
</reference>
<dbReference type="FunFam" id="3.90.1170.40:FF:000001">
    <property type="entry name" value="Molybdopterin synthase catalytic subunit MoaE"/>
    <property type="match status" value="1"/>
</dbReference>
<dbReference type="SUPFAM" id="SSF54690">
    <property type="entry name" value="Molybdopterin synthase subunit MoaE"/>
    <property type="match status" value="1"/>
</dbReference>
<dbReference type="Proteomes" id="UP000245362">
    <property type="component" value="Unassembled WGS sequence"/>
</dbReference>
<keyword evidence="14" id="KW-1185">Reference proteome</keyword>
<evidence type="ECO:0000256" key="8">
    <source>
        <dbReference type="ARBA" id="ARBA00029745"/>
    </source>
</evidence>
<dbReference type="Gene3D" id="3.90.1170.40">
    <property type="entry name" value="Molybdopterin biosynthesis MoaE subunit"/>
    <property type="match status" value="1"/>
</dbReference>
<gene>
    <name evidence="13" type="ORF">DI392_03840</name>
</gene>
<name>A0A2U3BBZ8_9VIBR</name>
<evidence type="ECO:0000256" key="3">
    <source>
        <dbReference type="ARBA" id="ARBA00011950"/>
    </source>
</evidence>
<dbReference type="GO" id="GO:0030366">
    <property type="term" value="F:molybdopterin synthase activity"/>
    <property type="evidence" value="ECO:0007669"/>
    <property type="project" value="UniProtKB-EC"/>
</dbReference>
<comment type="catalytic activity">
    <reaction evidence="12">
        <text>2 [molybdopterin-synthase sulfur-carrier protein]-C-terminal-Gly-aminoethanethioate + cyclic pyranopterin phosphate + H2O = molybdopterin + 2 [molybdopterin-synthase sulfur-carrier protein]-C-terminal Gly-Gly + 2 H(+)</text>
        <dbReference type="Rhea" id="RHEA:26333"/>
        <dbReference type="Rhea" id="RHEA-COMP:12202"/>
        <dbReference type="Rhea" id="RHEA-COMP:19907"/>
        <dbReference type="ChEBI" id="CHEBI:15377"/>
        <dbReference type="ChEBI" id="CHEBI:15378"/>
        <dbReference type="ChEBI" id="CHEBI:58698"/>
        <dbReference type="ChEBI" id="CHEBI:59648"/>
        <dbReference type="ChEBI" id="CHEBI:90778"/>
        <dbReference type="ChEBI" id="CHEBI:232372"/>
        <dbReference type="EC" id="2.8.1.12"/>
    </reaction>
</comment>
<evidence type="ECO:0000256" key="12">
    <source>
        <dbReference type="ARBA" id="ARBA00049878"/>
    </source>
</evidence>
<keyword evidence="5" id="KW-0808">Transferase</keyword>
<dbReference type="InterPro" id="IPR036563">
    <property type="entry name" value="MoaE_sf"/>
</dbReference>